<dbReference type="InterPro" id="IPR013785">
    <property type="entry name" value="Aldolase_TIM"/>
</dbReference>
<dbReference type="Gene3D" id="3.20.20.70">
    <property type="entry name" value="Aldolase class I"/>
    <property type="match status" value="1"/>
</dbReference>
<evidence type="ECO:0000256" key="3">
    <source>
        <dbReference type="ARBA" id="ARBA00012572"/>
    </source>
</evidence>
<evidence type="ECO:0000313" key="12">
    <source>
        <dbReference type="Proteomes" id="UP001152422"/>
    </source>
</evidence>
<dbReference type="AlphaFoldDB" id="A0A9X4L170"/>
<comment type="pathway">
    <text evidence="2 9">Amino-acid biosynthesis; L-tryptophan biosynthesis; L-tryptophan from chorismate: step 3/5.</text>
</comment>
<protein>
    <recommendedName>
        <fullName evidence="4 9">N-(5'-phosphoribosyl)anthranilate isomerase</fullName>
        <shortName evidence="9">PRAI</shortName>
        <ecNumber evidence="3 9">5.3.1.24</ecNumber>
    </recommendedName>
</protein>
<comment type="caution">
    <text evidence="11">The sequence shown here is derived from an EMBL/GenBank/DDBJ whole genome shotgun (WGS) entry which is preliminary data.</text>
</comment>
<evidence type="ECO:0000256" key="5">
    <source>
        <dbReference type="ARBA" id="ARBA00022605"/>
    </source>
</evidence>
<sequence>MKLKFCGFRTLADVNKAKDLNIDAMGFIHFPKSKRYVDIPTIKQLTEVIPDDKEKVVIVVNPDYDTITNLITQTQISTIQLHGNEPLETVHFIKKSNPNIKVIKALPATDQQTLTTAIDYYKDNVDMFIIDTPSKSYGGTGKVYDWEMLKTLNDVNYLIAGGMNYDNIQAVTSLDLAHQGYDIASGIETNNEKDMEKMAAIIKLVKGAN</sequence>
<dbReference type="EC" id="5.3.1.24" evidence="3 9"/>
<evidence type="ECO:0000256" key="6">
    <source>
        <dbReference type="ARBA" id="ARBA00022822"/>
    </source>
</evidence>
<evidence type="ECO:0000259" key="10">
    <source>
        <dbReference type="Pfam" id="PF00697"/>
    </source>
</evidence>
<dbReference type="GO" id="GO:0004640">
    <property type="term" value="F:phosphoribosylanthranilate isomerase activity"/>
    <property type="evidence" value="ECO:0007669"/>
    <property type="project" value="UniProtKB-UniRule"/>
</dbReference>
<dbReference type="CDD" id="cd00405">
    <property type="entry name" value="PRAI"/>
    <property type="match status" value="1"/>
</dbReference>
<keyword evidence="6 9" id="KW-0822">Tryptophan biosynthesis</keyword>
<evidence type="ECO:0000256" key="8">
    <source>
        <dbReference type="ARBA" id="ARBA00023235"/>
    </source>
</evidence>
<dbReference type="InterPro" id="IPR001240">
    <property type="entry name" value="PRAI_dom"/>
</dbReference>
<dbReference type="Proteomes" id="UP001152422">
    <property type="component" value="Unassembled WGS sequence"/>
</dbReference>
<dbReference type="PANTHER" id="PTHR42894">
    <property type="entry name" value="N-(5'-PHOSPHORIBOSYL)ANTHRANILATE ISOMERASE"/>
    <property type="match status" value="1"/>
</dbReference>
<accession>A0A9X4L170</accession>
<organism evidence="11 12">
    <name type="scientific">Staphylococcus equorum</name>
    <dbReference type="NCBI Taxonomy" id="246432"/>
    <lineage>
        <taxon>Bacteria</taxon>
        <taxon>Bacillati</taxon>
        <taxon>Bacillota</taxon>
        <taxon>Bacilli</taxon>
        <taxon>Bacillales</taxon>
        <taxon>Staphylococcaceae</taxon>
        <taxon>Staphylococcus</taxon>
    </lineage>
</organism>
<reference evidence="11" key="1">
    <citation type="submission" date="2022-05" db="EMBL/GenBank/DDBJ databases">
        <title>Comparative genomics of Staphylococcus equorum isolates.</title>
        <authorList>
            <person name="Luelf R.H."/>
        </authorList>
    </citation>
    <scope>NUCLEOTIDE SEQUENCE</scope>
    <source>
        <strain evidence="11">TMW 2.2497</strain>
    </source>
</reference>
<evidence type="ECO:0000256" key="9">
    <source>
        <dbReference type="HAMAP-Rule" id="MF_00135"/>
    </source>
</evidence>
<dbReference type="GO" id="GO:0000162">
    <property type="term" value="P:L-tryptophan biosynthetic process"/>
    <property type="evidence" value="ECO:0007669"/>
    <property type="project" value="UniProtKB-UniRule"/>
</dbReference>
<comment type="catalytic activity">
    <reaction evidence="1 9">
        <text>N-(5-phospho-beta-D-ribosyl)anthranilate = 1-(2-carboxyphenylamino)-1-deoxy-D-ribulose 5-phosphate</text>
        <dbReference type="Rhea" id="RHEA:21540"/>
        <dbReference type="ChEBI" id="CHEBI:18277"/>
        <dbReference type="ChEBI" id="CHEBI:58613"/>
        <dbReference type="EC" id="5.3.1.24"/>
    </reaction>
</comment>
<proteinExistence type="inferred from homology"/>
<dbReference type="RefSeq" id="WP_002507664.1">
    <property type="nucleotide sequence ID" value="NZ_CP065710.1"/>
</dbReference>
<dbReference type="InterPro" id="IPR044643">
    <property type="entry name" value="TrpF_fam"/>
</dbReference>
<feature type="domain" description="N-(5'phosphoribosyl) anthranilate isomerase (PRAI)" evidence="10">
    <location>
        <begin position="4"/>
        <end position="203"/>
    </location>
</feature>
<keyword evidence="12" id="KW-1185">Reference proteome</keyword>
<dbReference type="NCBIfam" id="NF010563">
    <property type="entry name" value="PRK13958.1"/>
    <property type="match status" value="1"/>
</dbReference>
<dbReference type="Pfam" id="PF00697">
    <property type="entry name" value="PRAI"/>
    <property type="match status" value="1"/>
</dbReference>
<evidence type="ECO:0000256" key="2">
    <source>
        <dbReference type="ARBA" id="ARBA00004664"/>
    </source>
</evidence>
<dbReference type="InterPro" id="IPR011060">
    <property type="entry name" value="RibuloseP-bd_barrel"/>
</dbReference>
<evidence type="ECO:0000313" key="11">
    <source>
        <dbReference type="EMBL" id="MDG0844905.1"/>
    </source>
</evidence>
<evidence type="ECO:0000256" key="7">
    <source>
        <dbReference type="ARBA" id="ARBA00023141"/>
    </source>
</evidence>
<gene>
    <name evidence="9" type="primary">trpF</name>
    <name evidence="11" type="ORF">M4L89_01435</name>
</gene>
<keyword evidence="7 9" id="KW-0057">Aromatic amino acid biosynthesis</keyword>
<dbReference type="EMBL" id="JAMBQA010000001">
    <property type="protein sequence ID" value="MDG0844905.1"/>
    <property type="molecule type" value="Genomic_DNA"/>
</dbReference>
<dbReference type="PANTHER" id="PTHR42894:SF1">
    <property type="entry name" value="N-(5'-PHOSPHORIBOSYL)ANTHRANILATE ISOMERASE"/>
    <property type="match status" value="1"/>
</dbReference>
<keyword evidence="8 9" id="KW-0413">Isomerase</keyword>
<comment type="similarity">
    <text evidence="9">Belongs to the TrpF family.</text>
</comment>
<name>A0A9X4L170_9STAP</name>
<dbReference type="HAMAP" id="MF_00135">
    <property type="entry name" value="PRAI"/>
    <property type="match status" value="1"/>
</dbReference>
<keyword evidence="5 9" id="KW-0028">Amino-acid biosynthesis</keyword>
<dbReference type="SUPFAM" id="SSF51366">
    <property type="entry name" value="Ribulose-phoshate binding barrel"/>
    <property type="match status" value="1"/>
</dbReference>
<evidence type="ECO:0000256" key="4">
    <source>
        <dbReference type="ARBA" id="ARBA00022272"/>
    </source>
</evidence>
<evidence type="ECO:0000256" key="1">
    <source>
        <dbReference type="ARBA" id="ARBA00001164"/>
    </source>
</evidence>